<evidence type="ECO:0000256" key="2">
    <source>
        <dbReference type="ARBA" id="ARBA00006727"/>
    </source>
</evidence>
<organism evidence="5 6">
    <name type="scientific">Bifiguratus adelaidae</name>
    <dbReference type="NCBI Taxonomy" id="1938954"/>
    <lineage>
        <taxon>Eukaryota</taxon>
        <taxon>Fungi</taxon>
        <taxon>Fungi incertae sedis</taxon>
        <taxon>Mucoromycota</taxon>
        <taxon>Mucoromycotina</taxon>
        <taxon>Endogonomycetes</taxon>
        <taxon>Endogonales</taxon>
        <taxon>Endogonales incertae sedis</taxon>
        <taxon>Bifiguratus</taxon>
    </lineage>
</organism>
<reference evidence="5 6" key="1">
    <citation type="journal article" date="2017" name="Mycologia">
        <title>Bifiguratus adelaidae, gen. et sp. nov., a new member of Mucoromycotina in endophytic and soil-dwelling habitats.</title>
        <authorList>
            <person name="Torres-Cruz T.J."/>
            <person name="Billingsley Tobias T.L."/>
            <person name="Almatruk M."/>
            <person name="Hesse C."/>
            <person name="Kuske C.R."/>
            <person name="Desiro A."/>
            <person name="Benucci G.M."/>
            <person name="Bonito G."/>
            <person name="Stajich J.E."/>
            <person name="Dunlap C."/>
            <person name="Arnold A.E."/>
            <person name="Porras-Alfaro A."/>
        </authorList>
    </citation>
    <scope>NUCLEOTIDE SEQUENCE [LARGE SCALE GENOMIC DNA]</scope>
    <source>
        <strain evidence="5 6">AZ0501</strain>
    </source>
</reference>
<evidence type="ECO:0000256" key="1">
    <source>
        <dbReference type="ARBA" id="ARBA00004141"/>
    </source>
</evidence>
<name>A0A261XTP1_9FUNG</name>
<keyword evidence="3" id="KW-1133">Transmembrane helix</keyword>
<evidence type="ECO:0000259" key="4">
    <source>
        <dbReference type="PROSITE" id="PS50850"/>
    </source>
</evidence>
<dbReference type="InterPro" id="IPR011701">
    <property type="entry name" value="MFS"/>
</dbReference>
<feature type="transmembrane region" description="Helical" evidence="3">
    <location>
        <begin position="12"/>
        <end position="31"/>
    </location>
</feature>
<dbReference type="PANTHER" id="PTHR11360">
    <property type="entry name" value="MONOCARBOXYLATE TRANSPORTER"/>
    <property type="match status" value="1"/>
</dbReference>
<dbReference type="Pfam" id="PF07690">
    <property type="entry name" value="MFS_1"/>
    <property type="match status" value="1"/>
</dbReference>
<comment type="subcellular location">
    <subcellularLocation>
        <location evidence="1">Membrane</location>
        <topology evidence="1">Multi-pass membrane protein</topology>
    </subcellularLocation>
</comment>
<protein>
    <recommendedName>
        <fullName evidence="4">Major facilitator superfamily (MFS) profile domain-containing protein</fullName>
    </recommendedName>
</protein>
<feature type="transmembrane region" description="Helical" evidence="3">
    <location>
        <begin position="51"/>
        <end position="69"/>
    </location>
</feature>
<dbReference type="GO" id="GO:0022857">
    <property type="term" value="F:transmembrane transporter activity"/>
    <property type="evidence" value="ECO:0007669"/>
    <property type="project" value="InterPro"/>
</dbReference>
<keyword evidence="3" id="KW-0812">Transmembrane</keyword>
<feature type="transmembrane region" description="Helical" evidence="3">
    <location>
        <begin position="90"/>
        <end position="111"/>
    </location>
</feature>
<dbReference type="EMBL" id="MVBO01000256">
    <property type="protein sequence ID" value="OZJ01720.1"/>
    <property type="molecule type" value="Genomic_DNA"/>
</dbReference>
<dbReference type="Gene3D" id="1.20.1250.20">
    <property type="entry name" value="MFS general substrate transporter like domains"/>
    <property type="match status" value="1"/>
</dbReference>
<dbReference type="PANTHER" id="PTHR11360:SF284">
    <property type="entry name" value="EG:103B4.3 PROTEIN-RELATED"/>
    <property type="match status" value="1"/>
</dbReference>
<evidence type="ECO:0000256" key="3">
    <source>
        <dbReference type="SAM" id="Phobius"/>
    </source>
</evidence>
<dbReference type="GO" id="GO:0016020">
    <property type="term" value="C:membrane"/>
    <property type="evidence" value="ECO:0007669"/>
    <property type="project" value="UniProtKB-SubCell"/>
</dbReference>
<dbReference type="Proteomes" id="UP000242875">
    <property type="component" value="Unassembled WGS sequence"/>
</dbReference>
<sequence>MSIPAKWFTKKQDLALGIAASGGGFGGMAFVEIVSKLIDTMGLAWAIRIEGFMFLVLLSVSIALVKPFVGGYKDPGGSLWDSSLFKIIHYDFLLLSAFVYAFAYLVPFFYLPAYAAAQGLGTVNGAASLAVYSAANGIGRFALATLGDYAGNFNMLIISNILSGVMFLVVWNVTQNIGALYTFSILGGFFTGGYWSVITAVVGQVV</sequence>
<evidence type="ECO:0000313" key="6">
    <source>
        <dbReference type="Proteomes" id="UP000242875"/>
    </source>
</evidence>
<evidence type="ECO:0000313" key="5">
    <source>
        <dbReference type="EMBL" id="OZJ01720.1"/>
    </source>
</evidence>
<keyword evidence="3" id="KW-0472">Membrane</keyword>
<gene>
    <name evidence="5" type="ORF">BZG36_05184</name>
</gene>
<feature type="transmembrane region" description="Helical" evidence="3">
    <location>
        <begin position="155"/>
        <end position="173"/>
    </location>
</feature>
<comment type="caution">
    <text evidence="5">The sequence shown here is derived from an EMBL/GenBank/DDBJ whole genome shotgun (WGS) entry which is preliminary data.</text>
</comment>
<dbReference type="SUPFAM" id="SSF103473">
    <property type="entry name" value="MFS general substrate transporter"/>
    <property type="match status" value="1"/>
</dbReference>
<feature type="non-terminal residue" evidence="5">
    <location>
        <position position="206"/>
    </location>
</feature>
<dbReference type="InterPro" id="IPR050327">
    <property type="entry name" value="Proton-linked_MCT"/>
</dbReference>
<dbReference type="AlphaFoldDB" id="A0A261XTP1"/>
<dbReference type="InterPro" id="IPR036259">
    <property type="entry name" value="MFS_trans_sf"/>
</dbReference>
<comment type="similarity">
    <text evidence="2">Belongs to the major facilitator superfamily. Monocarboxylate porter (TC 2.A.1.13) family.</text>
</comment>
<feature type="transmembrane region" description="Helical" evidence="3">
    <location>
        <begin position="179"/>
        <end position="202"/>
    </location>
</feature>
<dbReference type="OrthoDB" id="6499973at2759"/>
<proteinExistence type="inferred from homology"/>
<dbReference type="PROSITE" id="PS50850">
    <property type="entry name" value="MFS"/>
    <property type="match status" value="1"/>
</dbReference>
<dbReference type="InterPro" id="IPR020846">
    <property type="entry name" value="MFS_dom"/>
</dbReference>
<feature type="domain" description="Major facilitator superfamily (MFS) profile" evidence="4">
    <location>
        <begin position="89"/>
        <end position="206"/>
    </location>
</feature>
<feature type="transmembrane region" description="Helical" evidence="3">
    <location>
        <begin position="123"/>
        <end position="143"/>
    </location>
</feature>
<keyword evidence="6" id="KW-1185">Reference proteome</keyword>
<accession>A0A261XTP1</accession>